<gene>
    <name evidence="1" type="ORF">GRI75_05600</name>
</gene>
<dbReference type="AlphaFoldDB" id="A0A6I4UQ63"/>
<accession>A0A6I4UQ63</accession>
<dbReference type="RefSeq" id="WP_160745952.1">
    <property type="nucleotide sequence ID" value="NZ_WTYK01000002.1"/>
</dbReference>
<protein>
    <submittedName>
        <fullName evidence="1">Uncharacterized protein</fullName>
    </submittedName>
</protein>
<sequence length="258" mass="27049">MLLAGACFVAAPSGDPWPRALAVASGDRSAPAVATTAPSADQSALAPVEAAMIRPLPVAQKAPPSVSGAPAAEVMPRPSALPVLAMAEPAAQPPPSEPVVAEDLVFASEPLRPVDIEQIADSEARSLRMAQLREPGLAGAGAPTLAARVDAMQVTLPPPPRLRDTERAALLAESPSNLLVRIGESELGKVALRTSDAQSFDVQLSGLLDLLVERFDSSEFERLRSSAAADTFVSFDQLRAMGLNLRYDPVYDELRITS</sequence>
<proteinExistence type="predicted"/>
<dbReference type="OrthoDB" id="7392282at2"/>
<reference evidence="1 2" key="1">
    <citation type="submission" date="2019-12" db="EMBL/GenBank/DDBJ databases">
        <title>Genomic-based taxomic classification of the family Erythrobacteraceae.</title>
        <authorList>
            <person name="Xu L."/>
        </authorList>
    </citation>
    <scope>NUCLEOTIDE SEQUENCE [LARGE SCALE GENOMIC DNA]</scope>
    <source>
        <strain evidence="1 2">MCCC 1K02066</strain>
    </source>
</reference>
<name>A0A6I4UQ63_9SPHN</name>
<organism evidence="1 2">
    <name type="scientific">Croceibacterium soli</name>
    <dbReference type="NCBI Taxonomy" id="1739690"/>
    <lineage>
        <taxon>Bacteria</taxon>
        <taxon>Pseudomonadati</taxon>
        <taxon>Pseudomonadota</taxon>
        <taxon>Alphaproteobacteria</taxon>
        <taxon>Sphingomonadales</taxon>
        <taxon>Erythrobacteraceae</taxon>
        <taxon>Croceibacterium</taxon>
    </lineage>
</organism>
<evidence type="ECO:0000313" key="1">
    <source>
        <dbReference type="EMBL" id="MXP41120.1"/>
    </source>
</evidence>
<dbReference type="Proteomes" id="UP000469159">
    <property type="component" value="Unassembled WGS sequence"/>
</dbReference>
<comment type="caution">
    <text evidence="1">The sequence shown here is derived from an EMBL/GenBank/DDBJ whole genome shotgun (WGS) entry which is preliminary data.</text>
</comment>
<dbReference type="EMBL" id="WTYK01000002">
    <property type="protein sequence ID" value="MXP41120.1"/>
    <property type="molecule type" value="Genomic_DNA"/>
</dbReference>
<keyword evidence="2" id="KW-1185">Reference proteome</keyword>
<evidence type="ECO:0000313" key="2">
    <source>
        <dbReference type="Proteomes" id="UP000469159"/>
    </source>
</evidence>